<name>A0ACC0G9J9_9ERIC</name>
<evidence type="ECO:0000313" key="1">
    <source>
        <dbReference type="EMBL" id="KAI7997157.1"/>
    </source>
</evidence>
<reference evidence="1 2" key="1">
    <citation type="journal article" date="2022" name="Plant J.">
        <title>Chromosome-level genome of Camellia lanceoleosa provides a valuable resource for understanding genome evolution and self-incompatibility.</title>
        <authorList>
            <person name="Gong W."/>
            <person name="Xiao S."/>
            <person name="Wang L."/>
            <person name="Liao Z."/>
            <person name="Chang Y."/>
            <person name="Mo W."/>
            <person name="Hu G."/>
            <person name="Li W."/>
            <person name="Zhao G."/>
            <person name="Zhu H."/>
            <person name="Hu X."/>
            <person name="Ji K."/>
            <person name="Xiang X."/>
            <person name="Song Q."/>
            <person name="Yuan D."/>
            <person name="Jin S."/>
            <person name="Zhang L."/>
        </authorList>
    </citation>
    <scope>NUCLEOTIDE SEQUENCE [LARGE SCALE GENOMIC DNA]</scope>
    <source>
        <strain evidence="1">SQ_2022a</strain>
    </source>
</reference>
<organism evidence="1 2">
    <name type="scientific">Camellia lanceoleosa</name>
    <dbReference type="NCBI Taxonomy" id="1840588"/>
    <lineage>
        <taxon>Eukaryota</taxon>
        <taxon>Viridiplantae</taxon>
        <taxon>Streptophyta</taxon>
        <taxon>Embryophyta</taxon>
        <taxon>Tracheophyta</taxon>
        <taxon>Spermatophyta</taxon>
        <taxon>Magnoliopsida</taxon>
        <taxon>eudicotyledons</taxon>
        <taxon>Gunneridae</taxon>
        <taxon>Pentapetalae</taxon>
        <taxon>asterids</taxon>
        <taxon>Ericales</taxon>
        <taxon>Theaceae</taxon>
        <taxon>Camellia</taxon>
    </lineage>
</organism>
<sequence length="294" mass="32862">MMTIHSSSHQVSLSWLNLKVFYVGITKCEVDNSTPQYLTMNNIPLNPNTLLEVNGARTSTYSHCIQIWIMTSYNTWHSLGCHTSLLRRDRLDKKSEEVIFVCTDSIRVAQSVKFNVFDKDVRILSGVLGLCTNNGLWSMNCESEMDAGTRFLQGKPDTGQESDSPRIKVYVASCFDGTPIILTKTGQLSLCKKQMRTGMLDSISKYEAAKSQEDVLSRLNLQVSDYPNYKPENKDYDNLYTGTENLGGENGERSCFNAGGRLVVVEALIRNGTSNNIRIIAAFPPLDFVGNSRL</sequence>
<protein>
    <submittedName>
        <fullName evidence="1">Uncharacterized protein</fullName>
    </submittedName>
</protein>
<dbReference type="Proteomes" id="UP001060215">
    <property type="component" value="Chromosome 10"/>
</dbReference>
<dbReference type="EMBL" id="CM045767">
    <property type="protein sequence ID" value="KAI7997157.1"/>
    <property type="molecule type" value="Genomic_DNA"/>
</dbReference>
<gene>
    <name evidence="1" type="ORF">LOK49_LG10G01247</name>
</gene>
<evidence type="ECO:0000313" key="2">
    <source>
        <dbReference type="Proteomes" id="UP001060215"/>
    </source>
</evidence>
<keyword evidence="2" id="KW-1185">Reference proteome</keyword>
<accession>A0ACC0G9J9</accession>
<proteinExistence type="predicted"/>
<comment type="caution">
    <text evidence="1">The sequence shown here is derived from an EMBL/GenBank/DDBJ whole genome shotgun (WGS) entry which is preliminary data.</text>
</comment>